<organism evidence="9">
    <name type="scientific">Timema bartmani</name>
    <dbReference type="NCBI Taxonomy" id="61472"/>
    <lineage>
        <taxon>Eukaryota</taxon>
        <taxon>Metazoa</taxon>
        <taxon>Ecdysozoa</taxon>
        <taxon>Arthropoda</taxon>
        <taxon>Hexapoda</taxon>
        <taxon>Insecta</taxon>
        <taxon>Pterygota</taxon>
        <taxon>Neoptera</taxon>
        <taxon>Polyneoptera</taxon>
        <taxon>Phasmatodea</taxon>
        <taxon>Timematodea</taxon>
        <taxon>Timematoidea</taxon>
        <taxon>Timematidae</taxon>
        <taxon>Timema</taxon>
    </lineage>
</organism>
<proteinExistence type="predicted"/>
<sequence length="202" mass="23426">MYCYNRYGMPEPIYVNLVRDPVERVISWYYYVRAPWYYVERKQAFPDIALPDPLWLKKDFETCVLRGDSECRYLEGETHEGIGDHRRQSLFFCGHSDACTPFNTVGALQSRVRCSNLSPNLVTDRPTQPFNTVGALQRAKHAVERHYAVVGILEDLNSTLTVLEHYVPRFFKGASQVYWGVYSLNTTNKVDIDKHASQYIKS</sequence>
<dbReference type="SUPFAM" id="SSF52540">
    <property type="entry name" value="P-loop containing nucleoside triphosphate hydrolases"/>
    <property type="match status" value="1"/>
</dbReference>
<dbReference type="AlphaFoldDB" id="A0A7R9FC72"/>
<keyword evidence="5" id="KW-1133">Transmembrane helix</keyword>
<comment type="subcellular location">
    <subcellularLocation>
        <location evidence="1">Golgi apparatus membrane</location>
        <topology evidence="1">Single-pass type II membrane protein</topology>
    </subcellularLocation>
</comment>
<dbReference type="PANTHER" id="PTHR12129">
    <property type="entry name" value="HEPARAN SULFATE 2-O-SULFOTRANSFERASE"/>
    <property type="match status" value="1"/>
</dbReference>
<evidence type="ECO:0000256" key="7">
    <source>
        <dbReference type="ARBA" id="ARBA00023136"/>
    </source>
</evidence>
<keyword evidence="4" id="KW-0735">Signal-anchor</keyword>
<evidence type="ECO:0000256" key="2">
    <source>
        <dbReference type="ARBA" id="ARBA00022679"/>
    </source>
</evidence>
<evidence type="ECO:0008006" key="10">
    <source>
        <dbReference type="Google" id="ProtNLM"/>
    </source>
</evidence>
<evidence type="ECO:0000256" key="4">
    <source>
        <dbReference type="ARBA" id="ARBA00022968"/>
    </source>
</evidence>
<dbReference type="PANTHER" id="PTHR12129:SF20">
    <property type="entry name" value="HEPARAN SULFATE 2-O-SULFOTRANSFERASE PIPE"/>
    <property type="match status" value="1"/>
</dbReference>
<keyword evidence="2" id="KW-0808">Transferase</keyword>
<evidence type="ECO:0000256" key="8">
    <source>
        <dbReference type="ARBA" id="ARBA00023180"/>
    </source>
</evidence>
<protein>
    <recommendedName>
        <fullName evidence="10">Sulfotransferase</fullName>
    </recommendedName>
</protein>
<dbReference type="InterPro" id="IPR007734">
    <property type="entry name" value="Heparan_SO4_2-O-STrfase"/>
</dbReference>
<keyword evidence="6" id="KW-0333">Golgi apparatus</keyword>
<keyword evidence="3" id="KW-0812">Transmembrane</keyword>
<evidence type="ECO:0000256" key="1">
    <source>
        <dbReference type="ARBA" id="ARBA00004323"/>
    </source>
</evidence>
<reference evidence="9" key="1">
    <citation type="submission" date="2020-11" db="EMBL/GenBank/DDBJ databases">
        <authorList>
            <person name="Tran Van P."/>
        </authorList>
    </citation>
    <scope>NUCLEOTIDE SEQUENCE</scope>
</reference>
<accession>A0A7R9FC72</accession>
<name>A0A7R9FC72_9NEOP</name>
<keyword evidence="8" id="KW-0325">Glycoprotein</keyword>
<dbReference type="EMBL" id="OD579965">
    <property type="protein sequence ID" value="CAD7450874.1"/>
    <property type="molecule type" value="Genomic_DNA"/>
</dbReference>
<evidence type="ECO:0000256" key="5">
    <source>
        <dbReference type="ARBA" id="ARBA00022989"/>
    </source>
</evidence>
<evidence type="ECO:0000313" key="9">
    <source>
        <dbReference type="EMBL" id="CAD7450874.1"/>
    </source>
</evidence>
<dbReference type="InterPro" id="IPR027417">
    <property type="entry name" value="P-loop_NTPase"/>
</dbReference>
<dbReference type="GO" id="GO:0000139">
    <property type="term" value="C:Golgi membrane"/>
    <property type="evidence" value="ECO:0007669"/>
    <property type="project" value="UniProtKB-SubCell"/>
</dbReference>
<dbReference type="GO" id="GO:0008146">
    <property type="term" value="F:sulfotransferase activity"/>
    <property type="evidence" value="ECO:0007669"/>
    <property type="project" value="InterPro"/>
</dbReference>
<gene>
    <name evidence="9" type="ORF">TBIB3V08_LOCUS13143</name>
</gene>
<evidence type="ECO:0000256" key="6">
    <source>
        <dbReference type="ARBA" id="ARBA00023034"/>
    </source>
</evidence>
<evidence type="ECO:0000256" key="3">
    <source>
        <dbReference type="ARBA" id="ARBA00022692"/>
    </source>
</evidence>
<keyword evidence="7" id="KW-0472">Membrane</keyword>
<dbReference type="Gene3D" id="3.40.50.300">
    <property type="entry name" value="P-loop containing nucleotide triphosphate hydrolases"/>
    <property type="match status" value="1"/>
</dbReference>